<dbReference type="PANTHER" id="PTHR40392:SF1">
    <property type="entry name" value="2-PHOSPHO-L-LACTATE GUANYLYLTRANSFERASE"/>
    <property type="match status" value="1"/>
</dbReference>
<dbReference type="Pfam" id="PF01983">
    <property type="entry name" value="CofC"/>
    <property type="match status" value="1"/>
</dbReference>
<reference evidence="5" key="1">
    <citation type="submission" date="2020-05" db="EMBL/GenBank/DDBJ databases">
        <authorList>
            <person name="Chiriac C."/>
            <person name="Salcher M."/>
            <person name="Ghai R."/>
            <person name="Kavagutti S V."/>
        </authorList>
    </citation>
    <scope>NUCLEOTIDE SEQUENCE</scope>
</reference>
<evidence type="ECO:0000256" key="1">
    <source>
        <dbReference type="ARBA" id="ARBA00022679"/>
    </source>
</evidence>
<dbReference type="Gene3D" id="3.90.550.10">
    <property type="entry name" value="Spore Coat Polysaccharide Biosynthesis Protein SpsA, Chain A"/>
    <property type="match status" value="1"/>
</dbReference>
<dbReference type="InterPro" id="IPR029044">
    <property type="entry name" value="Nucleotide-diphossugar_trans"/>
</dbReference>
<dbReference type="NCBIfam" id="TIGR03552">
    <property type="entry name" value="F420_cofC"/>
    <property type="match status" value="1"/>
</dbReference>
<evidence type="ECO:0000256" key="2">
    <source>
        <dbReference type="ARBA" id="ARBA00022695"/>
    </source>
</evidence>
<proteinExistence type="predicted"/>
<sequence length="197" mass="20762">MLIPVKDFRQAKARLANVLAPADRIRLARWTADRVVAAATPLPVFVACDDDDVAAWAEAAGATVLWRPGMGLNAAVLDGIATLAGAGIEHVVVAHSDLPAPTPLAHIVLIGGIVLVPDSCDDGTNVIAVPTRAGFLPAYGSQSFRRHLVHALSLGLPVRVHRDVHLALDIDTPADLDHPIIAKALPPWLQTNPASRP</sequence>
<gene>
    <name evidence="5" type="ORF">UFOPK3376_01417</name>
</gene>
<keyword evidence="4" id="KW-0342">GTP-binding</keyword>
<dbReference type="AlphaFoldDB" id="A0A6J7EA18"/>
<keyword evidence="3" id="KW-0547">Nucleotide-binding</keyword>
<dbReference type="GO" id="GO:0043814">
    <property type="term" value="F:phospholactate guanylyltransferase activity"/>
    <property type="evidence" value="ECO:0007669"/>
    <property type="project" value="InterPro"/>
</dbReference>
<dbReference type="InterPro" id="IPR002835">
    <property type="entry name" value="CofC"/>
</dbReference>
<evidence type="ECO:0000256" key="3">
    <source>
        <dbReference type="ARBA" id="ARBA00022741"/>
    </source>
</evidence>
<name>A0A6J7EA18_9ZZZZ</name>
<dbReference type="GO" id="GO:0005525">
    <property type="term" value="F:GTP binding"/>
    <property type="evidence" value="ECO:0007669"/>
    <property type="project" value="UniProtKB-KW"/>
</dbReference>
<dbReference type="PANTHER" id="PTHR40392">
    <property type="entry name" value="2-PHOSPHO-L-LACTATE GUANYLYLTRANSFERASE"/>
    <property type="match status" value="1"/>
</dbReference>
<evidence type="ECO:0000256" key="4">
    <source>
        <dbReference type="ARBA" id="ARBA00023134"/>
    </source>
</evidence>
<accession>A0A6J7EA18</accession>
<organism evidence="5">
    <name type="scientific">freshwater metagenome</name>
    <dbReference type="NCBI Taxonomy" id="449393"/>
    <lineage>
        <taxon>unclassified sequences</taxon>
        <taxon>metagenomes</taxon>
        <taxon>ecological metagenomes</taxon>
    </lineage>
</organism>
<keyword evidence="1" id="KW-0808">Transferase</keyword>
<keyword evidence="2" id="KW-0548">Nucleotidyltransferase</keyword>
<dbReference type="SUPFAM" id="SSF53448">
    <property type="entry name" value="Nucleotide-diphospho-sugar transferases"/>
    <property type="match status" value="1"/>
</dbReference>
<evidence type="ECO:0000313" key="5">
    <source>
        <dbReference type="EMBL" id="CAB4879997.1"/>
    </source>
</evidence>
<dbReference type="EMBL" id="CAFBLP010000031">
    <property type="protein sequence ID" value="CAB4879997.1"/>
    <property type="molecule type" value="Genomic_DNA"/>
</dbReference>
<protein>
    <submittedName>
        <fullName evidence="5">Unannotated protein</fullName>
    </submittedName>
</protein>